<comment type="caution">
    <text evidence="1">The sequence shown here is derived from an EMBL/GenBank/DDBJ whole genome shotgun (WGS) entry which is preliminary data.</text>
</comment>
<sequence length="387" mass="42846">MPPEPHRLSRAEARRVAVRAQLLTADRPDDVLDVVRHLTCVQLDQTAAVAPSADLVMWSRLGGGYDPAELADLLDTQQLISLHNLARPAEDLALHRAEMARWPGPQPWKPWQQGLVDWVAANDAFRRELLEALRGDGPLPASELPDGALVPWPSSGWNNDKNVKMMLVQLVERGEVAASGRGGVRGRETLWDLAERVHPDDPVPDPDDARRERDARRLAALGIARGRAAQTPLEPNDVGEAGEPAVVDGVKGTWRVDPRRLDAAQPDGTDGTDGFRGRAALLSPLDRLVADRKRLTELFEWEYYLEMYKPVAKRRWGYWALPVLVGDRFVGKLDATADRAEGVLRVDALHRDEPWDAATEDAVRAEVDALAAWLRLEAWGPGLDRSG</sequence>
<dbReference type="PANTHER" id="PTHR30528:SF0">
    <property type="entry name" value="CYTOPLASMIC PROTEIN"/>
    <property type="match status" value="1"/>
</dbReference>
<proteinExistence type="predicted"/>
<evidence type="ECO:0008006" key="3">
    <source>
        <dbReference type="Google" id="ProtNLM"/>
    </source>
</evidence>
<gene>
    <name evidence="1" type="ORF">GCM10023340_41340</name>
</gene>
<dbReference type="Pfam" id="PF06224">
    <property type="entry name" value="AlkZ-like"/>
    <property type="match status" value="1"/>
</dbReference>
<protein>
    <recommendedName>
        <fullName evidence="3">Winged helix-turn-helix domain-containing protein</fullName>
    </recommendedName>
</protein>
<keyword evidence="2" id="KW-1185">Reference proteome</keyword>
<dbReference type="RefSeq" id="WP_345463380.1">
    <property type="nucleotide sequence ID" value="NZ_BAABKG010000006.1"/>
</dbReference>
<dbReference type="InterPro" id="IPR009351">
    <property type="entry name" value="AlkZ-like"/>
</dbReference>
<dbReference type="Proteomes" id="UP001500221">
    <property type="component" value="Unassembled WGS sequence"/>
</dbReference>
<organism evidence="1 2">
    <name type="scientific">Nocardioides marinquilinus</name>
    <dbReference type="NCBI Taxonomy" id="1210400"/>
    <lineage>
        <taxon>Bacteria</taxon>
        <taxon>Bacillati</taxon>
        <taxon>Actinomycetota</taxon>
        <taxon>Actinomycetes</taxon>
        <taxon>Propionibacteriales</taxon>
        <taxon>Nocardioidaceae</taxon>
        <taxon>Nocardioides</taxon>
    </lineage>
</organism>
<accession>A0ABP9Q479</accession>
<reference evidence="2" key="1">
    <citation type="journal article" date="2019" name="Int. J. Syst. Evol. Microbiol.">
        <title>The Global Catalogue of Microorganisms (GCM) 10K type strain sequencing project: providing services to taxonomists for standard genome sequencing and annotation.</title>
        <authorList>
            <consortium name="The Broad Institute Genomics Platform"/>
            <consortium name="The Broad Institute Genome Sequencing Center for Infectious Disease"/>
            <person name="Wu L."/>
            <person name="Ma J."/>
        </authorList>
    </citation>
    <scope>NUCLEOTIDE SEQUENCE [LARGE SCALE GENOMIC DNA]</scope>
    <source>
        <strain evidence="2">JCM 18459</strain>
    </source>
</reference>
<evidence type="ECO:0000313" key="2">
    <source>
        <dbReference type="Proteomes" id="UP001500221"/>
    </source>
</evidence>
<dbReference type="PANTHER" id="PTHR30528">
    <property type="entry name" value="CYTOPLASMIC PROTEIN"/>
    <property type="match status" value="1"/>
</dbReference>
<name>A0ABP9Q479_9ACTN</name>
<dbReference type="EMBL" id="BAABKG010000006">
    <property type="protein sequence ID" value="GAA5155611.1"/>
    <property type="molecule type" value="Genomic_DNA"/>
</dbReference>
<evidence type="ECO:0000313" key="1">
    <source>
        <dbReference type="EMBL" id="GAA5155611.1"/>
    </source>
</evidence>